<dbReference type="InterPro" id="IPR016030">
    <property type="entry name" value="CblAdoTrfase-like"/>
</dbReference>
<protein>
    <recommendedName>
        <fullName evidence="4 14">Corrinoid adenosyltransferase</fullName>
        <ecNumber evidence="3 14">2.5.1.17</ecNumber>
    </recommendedName>
    <alternativeName>
        <fullName evidence="9 14">Cob(II)alamin adenosyltransferase</fullName>
    </alternativeName>
    <alternativeName>
        <fullName evidence="11 14">Cob(II)yrinic acid a,c-diamide adenosyltransferase</fullName>
    </alternativeName>
    <alternativeName>
        <fullName evidence="10 14">Cobinamide/cobalamin adenosyltransferase</fullName>
    </alternativeName>
</protein>
<reference evidence="16 17" key="1">
    <citation type="journal article" date="2019" name="Sci. Rep.">
        <title>Sulfobacillus thermotolerans: new insights into resistance and metabolic capacities of acidophilic chemolithotrophs.</title>
        <authorList>
            <person name="Panyushkina A.E."/>
            <person name="Babenko V.V."/>
            <person name="Nikitina A.S."/>
            <person name="Selezneva O.V."/>
            <person name="Tsaplina I.A."/>
            <person name="Letarova M.A."/>
            <person name="Kostryukova E.S."/>
            <person name="Letarov A.V."/>
        </authorList>
    </citation>
    <scope>NUCLEOTIDE SEQUENCE [LARGE SCALE GENOMIC DNA]</scope>
    <source>
        <strain evidence="16 17">Kr1</strain>
    </source>
</reference>
<evidence type="ECO:0000256" key="5">
    <source>
        <dbReference type="ARBA" id="ARBA00022573"/>
    </source>
</evidence>
<gene>
    <name evidence="16" type="ORF">BXT84_04465</name>
</gene>
<comment type="catalytic activity">
    <reaction evidence="13 14">
        <text>2 cob(II)alamin + reduced [electron-transfer flavoprotein] + 2 ATP = 2 adenosylcob(III)alamin + 2 triphosphate + oxidized [electron-transfer flavoprotein] + 3 H(+)</text>
        <dbReference type="Rhea" id="RHEA:28671"/>
        <dbReference type="Rhea" id="RHEA-COMP:10685"/>
        <dbReference type="Rhea" id="RHEA-COMP:10686"/>
        <dbReference type="ChEBI" id="CHEBI:15378"/>
        <dbReference type="ChEBI" id="CHEBI:16304"/>
        <dbReference type="ChEBI" id="CHEBI:18036"/>
        <dbReference type="ChEBI" id="CHEBI:18408"/>
        <dbReference type="ChEBI" id="CHEBI:30616"/>
        <dbReference type="ChEBI" id="CHEBI:57692"/>
        <dbReference type="ChEBI" id="CHEBI:58307"/>
        <dbReference type="EC" id="2.5.1.17"/>
    </reaction>
</comment>
<keyword evidence="8 14" id="KW-0067">ATP-binding</keyword>
<sequence length="180" mass="19801">MKIYTKTGDTGLTSLWGHGGMKRVPKDGVRVESYGAVDEANAAIGVARAYLAPGRLDNMLRQIQNDLFGLGADLSNISPDRTDRLSDQAVEMLEQWIDLLDQGLPALRQFILPGGAPAAAFLQQARTIVRRAERRLVALIQEEPSYALQLKYLNRLSDFLFVAAREANQVAGVSDELAQF</sequence>
<dbReference type="PANTHER" id="PTHR12213:SF0">
    <property type="entry name" value="CORRINOID ADENOSYLTRANSFERASE MMAB"/>
    <property type="match status" value="1"/>
</dbReference>
<evidence type="ECO:0000256" key="11">
    <source>
        <dbReference type="ARBA" id="ARBA00033354"/>
    </source>
</evidence>
<evidence type="ECO:0000256" key="12">
    <source>
        <dbReference type="ARBA" id="ARBA00048555"/>
    </source>
</evidence>
<comment type="catalytic activity">
    <reaction evidence="12 14">
        <text>2 cob(II)yrinate a,c diamide + reduced [electron-transfer flavoprotein] + 2 ATP = 2 adenosylcob(III)yrinate a,c-diamide + 2 triphosphate + oxidized [electron-transfer flavoprotein] + 3 H(+)</text>
        <dbReference type="Rhea" id="RHEA:11528"/>
        <dbReference type="Rhea" id="RHEA-COMP:10685"/>
        <dbReference type="Rhea" id="RHEA-COMP:10686"/>
        <dbReference type="ChEBI" id="CHEBI:15378"/>
        <dbReference type="ChEBI" id="CHEBI:18036"/>
        <dbReference type="ChEBI" id="CHEBI:30616"/>
        <dbReference type="ChEBI" id="CHEBI:57692"/>
        <dbReference type="ChEBI" id="CHEBI:58307"/>
        <dbReference type="ChEBI" id="CHEBI:58503"/>
        <dbReference type="ChEBI" id="CHEBI:58537"/>
        <dbReference type="EC" id="2.5.1.17"/>
    </reaction>
</comment>
<dbReference type="NCBIfam" id="TIGR00636">
    <property type="entry name" value="PduO_Nterm"/>
    <property type="match status" value="1"/>
</dbReference>
<evidence type="ECO:0000256" key="10">
    <source>
        <dbReference type="ARBA" id="ARBA00033334"/>
    </source>
</evidence>
<keyword evidence="7 14" id="KW-0547">Nucleotide-binding</keyword>
<dbReference type="Proteomes" id="UP000325292">
    <property type="component" value="Chromosome"/>
</dbReference>
<evidence type="ECO:0000256" key="1">
    <source>
        <dbReference type="ARBA" id="ARBA00005121"/>
    </source>
</evidence>
<organism evidence="16 17">
    <name type="scientific">Sulfobacillus thermotolerans</name>
    <dbReference type="NCBI Taxonomy" id="338644"/>
    <lineage>
        <taxon>Bacteria</taxon>
        <taxon>Bacillati</taxon>
        <taxon>Bacillota</taxon>
        <taxon>Clostridia</taxon>
        <taxon>Eubacteriales</taxon>
        <taxon>Clostridiales Family XVII. Incertae Sedis</taxon>
        <taxon>Sulfobacillus</taxon>
    </lineage>
</organism>
<comment type="similarity">
    <text evidence="2 14">Belongs to the Cob(I)alamin adenosyltransferase family.</text>
</comment>
<dbReference type="Gene3D" id="1.20.1200.10">
    <property type="entry name" value="Cobalamin adenosyltransferase-like"/>
    <property type="match status" value="1"/>
</dbReference>
<evidence type="ECO:0000313" key="17">
    <source>
        <dbReference type="Proteomes" id="UP000325292"/>
    </source>
</evidence>
<dbReference type="PANTHER" id="PTHR12213">
    <property type="entry name" value="CORRINOID ADENOSYLTRANSFERASE"/>
    <property type="match status" value="1"/>
</dbReference>
<evidence type="ECO:0000259" key="15">
    <source>
        <dbReference type="Pfam" id="PF01923"/>
    </source>
</evidence>
<evidence type="ECO:0000256" key="2">
    <source>
        <dbReference type="ARBA" id="ARBA00007487"/>
    </source>
</evidence>
<dbReference type="Pfam" id="PF01923">
    <property type="entry name" value="Cob_adeno_trans"/>
    <property type="match status" value="1"/>
</dbReference>
<evidence type="ECO:0000256" key="8">
    <source>
        <dbReference type="ARBA" id="ARBA00022840"/>
    </source>
</evidence>
<dbReference type="InterPro" id="IPR029499">
    <property type="entry name" value="PduO-typ"/>
</dbReference>
<proteinExistence type="inferred from homology"/>
<evidence type="ECO:0000256" key="13">
    <source>
        <dbReference type="ARBA" id="ARBA00048692"/>
    </source>
</evidence>
<evidence type="ECO:0000256" key="4">
    <source>
        <dbReference type="ARBA" id="ARBA00020963"/>
    </source>
</evidence>
<dbReference type="EC" id="2.5.1.17" evidence="3 14"/>
<feature type="domain" description="Cobalamin adenosyltransferase-like" evidence="15">
    <location>
        <begin position="3"/>
        <end position="166"/>
    </location>
</feature>
<evidence type="ECO:0000256" key="14">
    <source>
        <dbReference type="RuleBase" id="RU366026"/>
    </source>
</evidence>
<keyword evidence="17" id="KW-1185">Reference proteome</keyword>
<comment type="pathway">
    <text evidence="1 14">Cofactor biosynthesis; adenosylcobalamin biosynthesis; adenosylcobalamin from cob(II)yrinate a,c-diamide: step 2/7.</text>
</comment>
<dbReference type="SUPFAM" id="SSF89028">
    <property type="entry name" value="Cobalamin adenosyltransferase-like"/>
    <property type="match status" value="1"/>
</dbReference>
<dbReference type="RefSeq" id="WP_103374391.1">
    <property type="nucleotide sequence ID" value="NZ_CP133983.1"/>
</dbReference>
<keyword evidence="5 14" id="KW-0169">Cobalamin biosynthesis</keyword>
<accession>A0ABM6RPP9</accession>
<evidence type="ECO:0000313" key="16">
    <source>
        <dbReference type="EMBL" id="AUW93298.1"/>
    </source>
</evidence>
<evidence type="ECO:0000256" key="3">
    <source>
        <dbReference type="ARBA" id="ARBA00012454"/>
    </source>
</evidence>
<keyword evidence="6 14" id="KW-0808">Transferase</keyword>
<name>A0ABM6RPP9_9FIRM</name>
<dbReference type="EMBL" id="CP019454">
    <property type="protein sequence ID" value="AUW93298.1"/>
    <property type="molecule type" value="Genomic_DNA"/>
</dbReference>
<evidence type="ECO:0000256" key="6">
    <source>
        <dbReference type="ARBA" id="ARBA00022679"/>
    </source>
</evidence>
<dbReference type="InterPro" id="IPR036451">
    <property type="entry name" value="CblAdoTrfase-like_sf"/>
</dbReference>
<evidence type="ECO:0000256" key="7">
    <source>
        <dbReference type="ARBA" id="ARBA00022741"/>
    </source>
</evidence>
<evidence type="ECO:0000256" key="9">
    <source>
        <dbReference type="ARBA" id="ARBA00031529"/>
    </source>
</evidence>